<organism evidence="1">
    <name type="scientific">Rhizobium leguminosarum</name>
    <dbReference type="NCBI Taxonomy" id="384"/>
    <lineage>
        <taxon>Bacteria</taxon>
        <taxon>Pseudomonadati</taxon>
        <taxon>Pseudomonadota</taxon>
        <taxon>Alphaproteobacteria</taxon>
        <taxon>Hyphomicrobiales</taxon>
        <taxon>Rhizobiaceae</taxon>
        <taxon>Rhizobium/Agrobacterium group</taxon>
        <taxon>Rhizobium</taxon>
    </lineage>
</organism>
<dbReference type="EMBL" id="LWBS01000121">
    <property type="protein sequence ID" value="OAP95081.1"/>
    <property type="molecule type" value="Genomic_DNA"/>
</dbReference>
<reference evidence="1" key="1">
    <citation type="submission" date="2016-04" db="EMBL/GenBank/DDBJ databases">
        <title>Fast-growing isolate from the root nodules of Vavilovia formosa.</title>
        <authorList>
            <person name="Kimeklis A."/>
            <person name="Safronova V."/>
            <person name="Belimov A."/>
            <person name="Andronov E."/>
        </authorList>
    </citation>
    <scope>NUCLEOTIDE SEQUENCE [LARGE SCALE GENOMIC DNA]</scope>
    <source>
        <strain evidence="1">Vaf-46</strain>
    </source>
</reference>
<protein>
    <submittedName>
        <fullName evidence="1">Uncharacterized protein</fullName>
    </submittedName>
</protein>
<name>A0A179BV98_RHILE</name>
<accession>A0A179BV98</accession>
<comment type="caution">
    <text evidence="1">The sequence shown here is derived from an EMBL/GenBank/DDBJ whole genome shotgun (WGS) entry which is preliminary data.</text>
</comment>
<proteinExistence type="predicted"/>
<sequence length="104" mass="10731">MAFSGLHVVCGFAGSLFARDKSQAILGKIAWTEAPATGVTSTNAAPDANDGAGQPLFRIRAAADSYVSIGSSPNSAANPRFLVAAATDYDIYVQPADKLQWVAA</sequence>
<gene>
    <name evidence="1" type="ORF">A4U53_17820</name>
</gene>
<dbReference type="AlphaFoldDB" id="A0A179BV98"/>
<evidence type="ECO:0000313" key="1">
    <source>
        <dbReference type="EMBL" id="OAP95081.1"/>
    </source>
</evidence>